<proteinExistence type="predicted"/>
<sequence>MRPDEDTARRGKTPVIEAITADFSLSGEQLLAARVMDWIQHLCGPGSSRWRISADDRLTSPDRLVQAADKRSGLCALVISLGGRSTARIRWSSRPSPVSLCPCGVLCDPSRSHFRELLGLRKLRAAALTKAEVYDCPNFRGRKNCVGNRNKNSGTAVDQRESFIRASRDLRWLYKSQPDLGVCYTGEADESE</sequence>
<evidence type="ECO:0000313" key="2">
    <source>
        <dbReference type="Proteomes" id="UP001283361"/>
    </source>
</evidence>
<evidence type="ECO:0000313" key="1">
    <source>
        <dbReference type="EMBL" id="KAK3747417.1"/>
    </source>
</evidence>
<accession>A0AAE1CZM1</accession>
<name>A0AAE1CZM1_9GAST</name>
<reference evidence="1" key="1">
    <citation type="journal article" date="2023" name="G3 (Bethesda)">
        <title>A reference genome for the long-term kleptoplast-retaining sea slug Elysia crispata morphotype clarki.</title>
        <authorList>
            <person name="Eastman K.E."/>
            <person name="Pendleton A.L."/>
            <person name="Shaikh M.A."/>
            <person name="Suttiyut T."/>
            <person name="Ogas R."/>
            <person name="Tomko P."/>
            <person name="Gavelis G."/>
            <person name="Widhalm J.R."/>
            <person name="Wisecaver J.H."/>
        </authorList>
    </citation>
    <scope>NUCLEOTIDE SEQUENCE</scope>
    <source>
        <strain evidence="1">ECLA1</strain>
    </source>
</reference>
<keyword evidence="2" id="KW-1185">Reference proteome</keyword>
<protein>
    <submittedName>
        <fullName evidence="1">Uncharacterized protein</fullName>
    </submittedName>
</protein>
<dbReference type="Proteomes" id="UP001283361">
    <property type="component" value="Unassembled WGS sequence"/>
</dbReference>
<dbReference type="EMBL" id="JAWDGP010006085">
    <property type="protein sequence ID" value="KAK3747417.1"/>
    <property type="molecule type" value="Genomic_DNA"/>
</dbReference>
<organism evidence="1 2">
    <name type="scientific">Elysia crispata</name>
    <name type="common">lettuce slug</name>
    <dbReference type="NCBI Taxonomy" id="231223"/>
    <lineage>
        <taxon>Eukaryota</taxon>
        <taxon>Metazoa</taxon>
        <taxon>Spiralia</taxon>
        <taxon>Lophotrochozoa</taxon>
        <taxon>Mollusca</taxon>
        <taxon>Gastropoda</taxon>
        <taxon>Heterobranchia</taxon>
        <taxon>Euthyneura</taxon>
        <taxon>Panpulmonata</taxon>
        <taxon>Sacoglossa</taxon>
        <taxon>Placobranchoidea</taxon>
        <taxon>Plakobranchidae</taxon>
        <taxon>Elysia</taxon>
    </lineage>
</organism>
<dbReference type="AlphaFoldDB" id="A0AAE1CZM1"/>
<comment type="caution">
    <text evidence="1">The sequence shown here is derived from an EMBL/GenBank/DDBJ whole genome shotgun (WGS) entry which is preliminary data.</text>
</comment>
<gene>
    <name evidence="1" type="ORF">RRG08_015529</name>
</gene>